<protein>
    <submittedName>
        <fullName evidence="1">Complex1_LYR_dom domain-containing protein</fullName>
    </submittedName>
</protein>
<accession>A0A0K0EAM9</accession>
<proteinExistence type="predicted"/>
<name>A0A0K0EAM9_STRER</name>
<dbReference type="WBParaSite" id="SSTP_0000655300.1">
    <property type="protein sequence ID" value="SSTP_0000655300.1"/>
    <property type="gene ID" value="SSTP_0000655300"/>
</dbReference>
<dbReference type="PANTHER" id="PTHR13675:SF1">
    <property type="entry name" value="SUCCINATE DEHYDROGENASE ASSEMBLY FACTOR 1, MITOCHONDRIAL"/>
    <property type="match status" value="1"/>
</dbReference>
<dbReference type="GO" id="GO:0005739">
    <property type="term" value="C:mitochondrion"/>
    <property type="evidence" value="ECO:0007669"/>
    <property type="project" value="TreeGrafter"/>
</dbReference>
<evidence type="ECO:0000313" key="1">
    <source>
        <dbReference type="WBParaSite" id="SSTP_0000655300.1"/>
    </source>
</evidence>
<sequence length="81" mass="9729">MTHSKIQIRILDLYKRYLKAIKSHPESYRNYVRDSFKDGARRYDKNDFLVVEHQLVRGERKLSELDSQRISGFSNVKVKEK</sequence>
<organism evidence="1">
    <name type="scientific">Strongyloides stercoralis</name>
    <name type="common">Threadworm</name>
    <dbReference type="NCBI Taxonomy" id="6248"/>
    <lineage>
        <taxon>Eukaryota</taxon>
        <taxon>Metazoa</taxon>
        <taxon>Ecdysozoa</taxon>
        <taxon>Nematoda</taxon>
        <taxon>Chromadorea</taxon>
        <taxon>Rhabditida</taxon>
        <taxon>Tylenchina</taxon>
        <taxon>Panagrolaimomorpha</taxon>
        <taxon>Strongyloidoidea</taxon>
        <taxon>Strongyloididae</taxon>
        <taxon>Strongyloides</taxon>
    </lineage>
</organism>
<dbReference type="AlphaFoldDB" id="A0A0K0EAM9"/>
<dbReference type="STRING" id="6248.A0A0K0EAM9"/>
<dbReference type="GO" id="GO:0034553">
    <property type="term" value="P:mitochondrial respiratory chain complex II assembly"/>
    <property type="evidence" value="ECO:0007669"/>
    <property type="project" value="TreeGrafter"/>
</dbReference>
<dbReference type="PANTHER" id="PTHR13675">
    <property type="entry name" value="LYR MOTIF-CONTAINING PROTEIN 2"/>
    <property type="match status" value="1"/>
</dbReference>
<reference evidence="1" key="1">
    <citation type="submission" date="2015-08" db="UniProtKB">
        <authorList>
            <consortium name="WormBaseParasite"/>
        </authorList>
    </citation>
    <scope>IDENTIFICATION</scope>
</reference>